<name>A0A3A8I7C3_9BACT</name>
<reference evidence="4" key="1">
    <citation type="submission" date="2018-09" db="EMBL/GenBank/DDBJ databases">
        <authorList>
            <person name="Livingstone P.G."/>
            <person name="Whitworth D.E."/>
        </authorList>
    </citation>
    <scope>NUCLEOTIDE SEQUENCE [LARGE SCALE GENOMIC DNA]</scope>
    <source>
        <strain evidence="4">CA054A</strain>
    </source>
</reference>
<dbReference type="Proteomes" id="UP000268094">
    <property type="component" value="Unassembled WGS sequence"/>
</dbReference>
<comment type="caution">
    <text evidence="3">The sequence shown here is derived from an EMBL/GenBank/DDBJ whole genome shotgun (WGS) entry which is preliminary data.</text>
</comment>
<evidence type="ECO:0000313" key="4">
    <source>
        <dbReference type="Proteomes" id="UP000268094"/>
    </source>
</evidence>
<dbReference type="SUPFAM" id="SSF53756">
    <property type="entry name" value="UDP-Glycosyltransferase/glycogen phosphorylase"/>
    <property type="match status" value="1"/>
</dbReference>
<evidence type="ECO:0000313" key="3">
    <source>
        <dbReference type="EMBL" id="RKG78478.1"/>
    </source>
</evidence>
<dbReference type="Pfam" id="PF00534">
    <property type="entry name" value="Glycos_transf_1"/>
    <property type="match status" value="1"/>
</dbReference>
<dbReference type="InterPro" id="IPR001296">
    <property type="entry name" value="Glyco_trans_1"/>
</dbReference>
<organism evidence="3 4">
    <name type="scientific">Corallococcus terminator</name>
    <dbReference type="NCBI Taxonomy" id="2316733"/>
    <lineage>
        <taxon>Bacteria</taxon>
        <taxon>Pseudomonadati</taxon>
        <taxon>Myxococcota</taxon>
        <taxon>Myxococcia</taxon>
        <taxon>Myxococcales</taxon>
        <taxon>Cystobacterineae</taxon>
        <taxon>Myxococcaceae</taxon>
        <taxon>Corallococcus</taxon>
    </lineage>
</organism>
<feature type="domain" description="Glycosyl transferase family 1" evidence="1">
    <location>
        <begin position="167"/>
        <end position="299"/>
    </location>
</feature>
<dbReference type="InterPro" id="IPR028098">
    <property type="entry name" value="Glyco_trans_4-like_N"/>
</dbReference>
<keyword evidence="4" id="KW-1185">Reference proteome</keyword>
<evidence type="ECO:0000259" key="2">
    <source>
        <dbReference type="Pfam" id="PF13439"/>
    </source>
</evidence>
<accession>A0A3A8I7C3</accession>
<sequence length="343" mass="37327">MRILHLLASPFWSGPAENVALLAQAQRALGHEVTVAVDRKRKDIAAEEPAVPRFQALSLLDEGGLALSVKSPPWEMWSDLRALRRRQVDVLHAHFTHDHLLARWGTPKGAVRIRSIHAPRSLRSSLPEAGAYTVPASHLQAKLEGRHRPVQVLPALVDPMFEPAKDRKALRRALGLGDTHLVGMISTFQESRRHALGVEAFGAFARQRPQAHLVLVGDGALLEATRAQVSQRGLKDQVTFAGYQQGSAFAKWLQALDEVWILGLGNDWSARAAAQARACGVRVVAVKEGALPDLADTQVEAPTVDAVLAAALSGASAKSEHPTNERIASDILDLYRQAAEVRR</sequence>
<evidence type="ECO:0000259" key="1">
    <source>
        <dbReference type="Pfam" id="PF00534"/>
    </source>
</evidence>
<dbReference type="Pfam" id="PF13439">
    <property type="entry name" value="Glyco_transf_4"/>
    <property type="match status" value="1"/>
</dbReference>
<dbReference type="EMBL" id="RAVZ01000262">
    <property type="protein sequence ID" value="RKG78478.1"/>
    <property type="molecule type" value="Genomic_DNA"/>
</dbReference>
<dbReference type="Gene3D" id="3.40.50.2000">
    <property type="entry name" value="Glycogen Phosphorylase B"/>
    <property type="match status" value="2"/>
</dbReference>
<keyword evidence="3" id="KW-0808">Transferase</keyword>
<dbReference type="RefSeq" id="WP_120544001.1">
    <property type="nucleotide sequence ID" value="NZ_RAVZ01000262.1"/>
</dbReference>
<dbReference type="GO" id="GO:0016757">
    <property type="term" value="F:glycosyltransferase activity"/>
    <property type="evidence" value="ECO:0007669"/>
    <property type="project" value="InterPro"/>
</dbReference>
<feature type="domain" description="Glycosyltransferase subfamily 4-like N-terminal" evidence="2">
    <location>
        <begin position="18"/>
        <end position="121"/>
    </location>
</feature>
<protein>
    <submittedName>
        <fullName evidence="3">Glycosyltransferase</fullName>
    </submittedName>
</protein>
<dbReference type="OrthoDB" id="5496881at2"/>
<dbReference type="AlphaFoldDB" id="A0A3A8I7C3"/>
<dbReference type="InterPro" id="IPR050194">
    <property type="entry name" value="Glycosyltransferase_grp1"/>
</dbReference>
<gene>
    <name evidence="3" type="ORF">D7V88_29780</name>
</gene>
<proteinExistence type="predicted"/>
<dbReference type="PANTHER" id="PTHR45947">
    <property type="entry name" value="SULFOQUINOVOSYL TRANSFERASE SQD2"/>
    <property type="match status" value="1"/>
</dbReference>
<dbReference type="PANTHER" id="PTHR45947:SF3">
    <property type="entry name" value="SULFOQUINOVOSYL TRANSFERASE SQD2"/>
    <property type="match status" value="1"/>
</dbReference>